<dbReference type="Gene3D" id="3.40.50.720">
    <property type="entry name" value="NAD(P)-binding Rossmann-like Domain"/>
    <property type="match status" value="1"/>
</dbReference>
<name>A0ABN1TAR0_9ACTN</name>
<dbReference type="Gene3D" id="1.10.3660.10">
    <property type="entry name" value="6-phosphogluconate dehydrogenase C-terminal like domain"/>
    <property type="match status" value="1"/>
</dbReference>
<evidence type="ECO:0000256" key="6">
    <source>
        <dbReference type="ARBA" id="ARBA00023002"/>
    </source>
</evidence>
<protein>
    <recommendedName>
        <fullName evidence="4">Prephenate dehydrogenase</fullName>
        <ecNumber evidence="3">1.3.1.12</ecNumber>
    </recommendedName>
</protein>
<evidence type="ECO:0000256" key="2">
    <source>
        <dbReference type="ARBA" id="ARBA00007964"/>
    </source>
</evidence>
<evidence type="ECO:0000256" key="3">
    <source>
        <dbReference type="ARBA" id="ARBA00012068"/>
    </source>
</evidence>
<reference evidence="11 12" key="1">
    <citation type="journal article" date="2019" name="Int. J. Syst. Evol. Microbiol.">
        <title>The Global Catalogue of Microorganisms (GCM) 10K type strain sequencing project: providing services to taxonomists for standard genome sequencing and annotation.</title>
        <authorList>
            <consortium name="The Broad Institute Genomics Platform"/>
            <consortium name="The Broad Institute Genome Sequencing Center for Infectious Disease"/>
            <person name="Wu L."/>
            <person name="Ma J."/>
        </authorList>
    </citation>
    <scope>NUCLEOTIDE SEQUENCE [LARGE SCALE GENOMIC DNA]</scope>
    <source>
        <strain evidence="11 12">JCM 13002</strain>
    </source>
</reference>
<evidence type="ECO:0000256" key="4">
    <source>
        <dbReference type="ARBA" id="ARBA00016891"/>
    </source>
</evidence>
<evidence type="ECO:0000256" key="7">
    <source>
        <dbReference type="ARBA" id="ARBA00023027"/>
    </source>
</evidence>
<dbReference type="NCBIfam" id="NF005112">
    <property type="entry name" value="PRK06545.2-4"/>
    <property type="match status" value="1"/>
</dbReference>
<keyword evidence="5" id="KW-0028">Amino-acid biosynthesis</keyword>
<dbReference type="CDD" id="cd02116">
    <property type="entry name" value="ACT"/>
    <property type="match status" value="1"/>
</dbReference>
<keyword evidence="7" id="KW-0520">NAD</keyword>
<dbReference type="Pfam" id="PF02153">
    <property type="entry name" value="PDH_N"/>
    <property type="match status" value="1"/>
</dbReference>
<keyword evidence="5" id="KW-0827">Tyrosine biosynthesis</keyword>
<dbReference type="InterPro" id="IPR003099">
    <property type="entry name" value="Prephen_DH"/>
</dbReference>
<dbReference type="SUPFAM" id="SSF51735">
    <property type="entry name" value="NAD(P)-binding Rossmann-fold domains"/>
    <property type="match status" value="1"/>
</dbReference>
<accession>A0ABN1TAR0</accession>
<comment type="similarity">
    <text evidence="2">Belongs to the prephenate/arogenate dehydrogenase family.</text>
</comment>
<evidence type="ECO:0000259" key="10">
    <source>
        <dbReference type="PROSITE" id="PS51671"/>
    </source>
</evidence>
<dbReference type="InterPro" id="IPR008927">
    <property type="entry name" value="6-PGluconate_DH-like_C_sf"/>
</dbReference>
<dbReference type="EC" id="1.3.1.12" evidence="3"/>
<dbReference type="PROSITE" id="PS51176">
    <property type="entry name" value="PDH_ADH"/>
    <property type="match status" value="1"/>
</dbReference>
<organism evidence="11 12">
    <name type="scientific">Kitasatospora arboriphila</name>
    <dbReference type="NCBI Taxonomy" id="258052"/>
    <lineage>
        <taxon>Bacteria</taxon>
        <taxon>Bacillati</taxon>
        <taxon>Actinomycetota</taxon>
        <taxon>Actinomycetes</taxon>
        <taxon>Kitasatosporales</taxon>
        <taxon>Streptomycetaceae</taxon>
        <taxon>Kitasatospora</taxon>
    </lineage>
</organism>
<evidence type="ECO:0000313" key="11">
    <source>
        <dbReference type="EMBL" id="GAA1071783.1"/>
    </source>
</evidence>
<dbReference type="InterPro" id="IPR046826">
    <property type="entry name" value="PDH_N"/>
</dbReference>
<comment type="catalytic activity">
    <reaction evidence="8">
        <text>prephenate + NAD(+) = 3-(4-hydroxyphenyl)pyruvate + CO2 + NADH</text>
        <dbReference type="Rhea" id="RHEA:13869"/>
        <dbReference type="ChEBI" id="CHEBI:16526"/>
        <dbReference type="ChEBI" id="CHEBI:29934"/>
        <dbReference type="ChEBI" id="CHEBI:36242"/>
        <dbReference type="ChEBI" id="CHEBI:57540"/>
        <dbReference type="ChEBI" id="CHEBI:57945"/>
        <dbReference type="EC" id="1.3.1.12"/>
    </reaction>
</comment>
<dbReference type="InterPro" id="IPR046825">
    <property type="entry name" value="PDH_C"/>
</dbReference>
<dbReference type="InterPro" id="IPR050812">
    <property type="entry name" value="Preph/Arog_dehydrog"/>
</dbReference>
<keyword evidence="12" id="KW-1185">Reference proteome</keyword>
<dbReference type="Gene3D" id="3.30.70.260">
    <property type="match status" value="1"/>
</dbReference>
<feature type="domain" description="Prephenate/arogenate dehydrogenase" evidence="9">
    <location>
        <begin position="3"/>
        <end position="283"/>
    </location>
</feature>
<dbReference type="Pfam" id="PF20463">
    <property type="entry name" value="PDH_C"/>
    <property type="match status" value="1"/>
</dbReference>
<dbReference type="EMBL" id="BAAALD010000005">
    <property type="protein sequence ID" value="GAA1071783.1"/>
    <property type="molecule type" value="Genomic_DNA"/>
</dbReference>
<dbReference type="PANTHER" id="PTHR21363:SF0">
    <property type="entry name" value="PREPHENATE DEHYDROGENASE [NADP(+)]"/>
    <property type="match status" value="1"/>
</dbReference>
<dbReference type="PROSITE" id="PS51671">
    <property type="entry name" value="ACT"/>
    <property type="match status" value="1"/>
</dbReference>
<dbReference type="InterPro" id="IPR002912">
    <property type="entry name" value="ACT_dom"/>
</dbReference>
<dbReference type="InterPro" id="IPR036291">
    <property type="entry name" value="NAD(P)-bd_dom_sf"/>
</dbReference>
<dbReference type="Proteomes" id="UP001499987">
    <property type="component" value="Unassembled WGS sequence"/>
</dbReference>
<keyword evidence="6" id="KW-0560">Oxidoreductase</keyword>
<dbReference type="NCBIfam" id="NF005109">
    <property type="entry name" value="PRK06545.2-1"/>
    <property type="match status" value="1"/>
</dbReference>
<gene>
    <name evidence="11" type="ORF">GCM10009663_08980</name>
</gene>
<evidence type="ECO:0000313" key="12">
    <source>
        <dbReference type="Proteomes" id="UP001499987"/>
    </source>
</evidence>
<keyword evidence="5" id="KW-0057">Aromatic amino acid biosynthesis</keyword>
<comment type="caution">
    <text evidence="11">The sequence shown here is derived from an EMBL/GenBank/DDBJ whole genome shotgun (WGS) entry which is preliminary data.</text>
</comment>
<comment type="pathway">
    <text evidence="1">Amino-acid biosynthesis; L-tyrosine biosynthesis; (4-hydroxyphenyl)pyruvate from prephenate (NAD(+) route): step 1/1.</text>
</comment>
<evidence type="ECO:0000259" key="9">
    <source>
        <dbReference type="PROSITE" id="PS51176"/>
    </source>
</evidence>
<dbReference type="SUPFAM" id="SSF48179">
    <property type="entry name" value="6-phosphogluconate dehydrogenase C-terminal domain-like"/>
    <property type="match status" value="1"/>
</dbReference>
<evidence type="ECO:0000256" key="8">
    <source>
        <dbReference type="ARBA" id="ARBA00049260"/>
    </source>
</evidence>
<sequence>MIRTAAVVGAGLIGTSVALALSRRGVLVHLLDTDRDAVRTAVALGGGVDCPPDEPVDIAVIAVPPSAVGRVLADHQARGLAHAYTDVASVKHETERAVLGGAPDPSLFVGGHPMAGRERSGPLAACANLFEGRTWVLTACEMTSRETLNRALAMVAMCGAVPVVMESDAHDRAVALVSHAPHVVAALMAARLENAPEEASRLAGQGVRDMTRIAGGDPGLWGDILESNATAVADVLSELADDLATTVRALRGLAEVDAAKRAEEMTRVIDLLGRGNAGRARLPGKPGTAGGALVPVVIGDRPGELARLFAAVQDTGVNIEDVSIDHSTGRPSGLVELVVATDAAGLLADRLLAANWTVQRIRPVYANRAAGAEDRDRSTADRVSVPS</sequence>
<evidence type="ECO:0000256" key="5">
    <source>
        <dbReference type="ARBA" id="ARBA00022498"/>
    </source>
</evidence>
<dbReference type="PANTHER" id="PTHR21363">
    <property type="entry name" value="PREPHENATE DEHYDROGENASE"/>
    <property type="match status" value="1"/>
</dbReference>
<proteinExistence type="inferred from homology"/>
<feature type="domain" description="ACT" evidence="10">
    <location>
        <begin position="293"/>
        <end position="366"/>
    </location>
</feature>
<evidence type="ECO:0000256" key="1">
    <source>
        <dbReference type="ARBA" id="ARBA00005067"/>
    </source>
</evidence>